<evidence type="ECO:0000313" key="1">
    <source>
        <dbReference type="EMBL" id="MXO72553.1"/>
    </source>
</evidence>
<dbReference type="SUPFAM" id="SSF88713">
    <property type="entry name" value="Glycoside hydrolase/deacetylase"/>
    <property type="match status" value="1"/>
</dbReference>
<dbReference type="CDD" id="cd10935">
    <property type="entry name" value="CE4_WalW"/>
    <property type="match status" value="1"/>
</dbReference>
<dbReference type="AlphaFoldDB" id="A0A844Z3X9"/>
<keyword evidence="2" id="KW-1185">Reference proteome</keyword>
<proteinExistence type="predicted"/>
<dbReference type="OrthoDB" id="9771584at2"/>
<comment type="caution">
    <text evidence="1">The sequence shown here is derived from an EMBL/GenBank/DDBJ whole genome shotgun (WGS) entry which is preliminary data.</text>
</comment>
<accession>A0A844Z3X9</accession>
<protein>
    <submittedName>
        <fullName evidence="1">WalW protein</fullName>
    </submittedName>
</protein>
<name>A0A844Z3X9_9SPHN</name>
<dbReference type="Gene3D" id="3.20.20.370">
    <property type="entry name" value="Glycoside hydrolase/deacetylase"/>
    <property type="match status" value="1"/>
</dbReference>
<dbReference type="EMBL" id="WTYV01000005">
    <property type="protein sequence ID" value="MXO72553.1"/>
    <property type="molecule type" value="Genomic_DNA"/>
</dbReference>
<dbReference type="Proteomes" id="UP000466966">
    <property type="component" value="Unassembled WGS sequence"/>
</dbReference>
<dbReference type="GO" id="GO:0005975">
    <property type="term" value="P:carbohydrate metabolic process"/>
    <property type="evidence" value="ECO:0007669"/>
    <property type="project" value="InterPro"/>
</dbReference>
<reference evidence="1 2" key="1">
    <citation type="submission" date="2019-12" db="EMBL/GenBank/DDBJ databases">
        <title>Genomic-based taxomic classification of the family Erythrobacteraceae.</title>
        <authorList>
            <person name="Xu L."/>
        </authorList>
    </citation>
    <scope>NUCLEOTIDE SEQUENCE [LARGE SCALE GENOMIC DNA]</scope>
    <source>
        <strain evidence="1 2">M0322</strain>
    </source>
</reference>
<dbReference type="InterPro" id="IPR011330">
    <property type="entry name" value="Glyco_hydro/deAcase_b/a-brl"/>
</dbReference>
<organism evidence="1 2">
    <name type="scientific">Alteraurantiacibacter buctensis</name>
    <dbReference type="NCBI Taxonomy" id="1503981"/>
    <lineage>
        <taxon>Bacteria</taxon>
        <taxon>Pseudomonadati</taxon>
        <taxon>Pseudomonadota</taxon>
        <taxon>Alphaproteobacteria</taxon>
        <taxon>Sphingomonadales</taxon>
        <taxon>Erythrobacteraceae</taxon>
        <taxon>Alteraurantiacibacter</taxon>
    </lineage>
</organism>
<evidence type="ECO:0000313" key="2">
    <source>
        <dbReference type="Proteomes" id="UP000466966"/>
    </source>
</evidence>
<sequence length="340" mass="37711">MPEPGSTPLRSLIAPPPSSARARFADGFGTRFIVSIDAEEEFDWTAPLARENQGLAHLTSIARFQQFCEGEGVVPLWLVDWPVAKATLAAEILRPAVTAGRAEVGLQLHPWVNPPFDEEVTPHNSFVGNLPPELEAAKLAALSAQIETAFGTHPVIYRAGRYGLGPNTARILHEQGVAIDTSVRPLFDYASGGGPDYRGFPLHPYWLDDAQTLLELPLTTSYWGMLRRQGDAIFPRLWRMPMMRGVLARLGLLERIPLTPEGISVDEAIRGIDMALDDGLPLLMFSFHSPSLHPGHTPYVRDERDLDALYDWFRRVFAYLERRGVQPTTVSGVMNNVVRA</sequence>
<gene>
    <name evidence="1" type="ORF">GRI99_13045</name>
</gene>